<dbReference type="SUPFAM" id="SSF75708">
    <property type="entry name" value="Chemotaxis phosphatase CheZ"/>
    <property type="match status" value="1"/>
</dbReference>
<evidence type="ECO:0008006" key="3">
    <source>
        <dbReference type="Google" id="ProtNLM"/>
    </source>
</evidence>
<evidence type="ECO:0000313" key="2">
    <source>
        <dbReference type="Proteomes" id="UP000094472"/>
    </source>
</evidence>
<protein>
    <recommendedName>
        <fullName evidence="3">Chemotaxis protein CheZ</fullName>
    </recommendedName>
</protein>
<sequence length="148" mass="15851">MTEVGGKKARRKPDDDSACCCNTHSVTAEITLLLNTLRELAAIRSTAEDAAARILDSAEGLLALADKEEAKKAEDAIMSIMTACGFHDLVGQRVTKITENLDRVIATRLTGEEAVAPKTLRRGSDIVLEGPSASPDQARIDALFSKKN</sequence>
<proteinExistence type="predicted"/>
<dbReference type="Gene3D" id="1.10.287.500">
    <property type="entry name" value="Helix hairpin bin"/>
    <property type="match status" value="1"/>
</dbReference>
<dbReference type="RefSeq" id="WP_069441612.1">
    <property type="nucleotide sequence ID" value="NZ_LPWF01000024.1"/>
</dbReference>
<evidence type="ECO:0000313" key="1">
    <source>
        <dbReference type="EMBL" id="ODR97792.1"/>
    </source>
</evidence>
<accession>A0A1E3VWA0</accession>
<dbReference type="AlphaFoldDB" id="A0A1E3VWA0"/>
<reference evidence="1 2" key="1">
    <citation type="journal article" date="2016" name="Environ. Microbiol.">
        <title>New Methyloceanibacter diversity from North Sea sediments includes methanotroph containing solely the soluble methane monooxygenase.</title>
        <authorList>
            <person name="Vekeman B."/>
            <person name="Kerckhof F.M."/>
            <person name="Cremers G."/>
            <person name="de Vos P."/>
            <person name="Vandamme P."/>
            <person name="Boon N."/>
            <person name="Op den Camp H.J."/>
            <person name="Heylen K."/>
        </authorList>
    </citation>
    <scope>NUCLEOTIDE SEQUENCE [LARGE SCALE GENOMIC DNA]</scope>
    <source>
        <strain evidence="1 2">R-67175</strain>
    </source>
</reference>
<dbReference type="EMBL" id="LPWF01000024">
    <property type="protein sequence ID" value="ODR97792.1"/>
    <property type="molecule type" value="Genomic_DNA"/>
</dbReference>
<comment type="caution">
    <text evidence="1">The sequence shown here is derived from an EMBL/GenBank/DDBJ whole genome shotgun (WGS) entry which is preliminary data.</text>
</comment>
<dbReference type="Proteomes" id="UP000094472">
    <property type="component" value="Unassembled WGS sequence"/>
</dbReference>
<name>A0A1E3VWA0_9HYPH</name>
<dbReference type="OrthoDB" id="5455460at2"/>
<gene>
    <name evidence="1" type="ORF">AUC69_01345</name>
</gene>
<keyword evidence="2" id="KW-1185">Reference proteome</keyword>
<organism evidence="1 2">
    <name type="scientific">Methyloceanibacter superfactus</name>
    <dbReference type="NCBI Taxonomy" id="1774969"/>
    <lineage>
        <taxon>Bacteria</taxon>
        <taxon>Pseudomonadati</taxon>
        <taxon>Pseudomonadota</taxon>
        <taxon>Alphaproteobacteria</taxon>
        <taxon>Hyphomicrobiales</taxon>
        <taxon>Hyphomicrobiaceae</taxon>
        <taxon>Methyloceanibacter</taxon>
    </lineage>
</organism>